<dbReference type="InterPro" id="IPR037946">
    <property type="entry name" value="MopB_CT_Tetrathionate"/>
</dbReference>
<protein>
    <submittedName>
        <fullName evidence="12">Tetrathionate reductase alpha subunit</fullName>
    </submittedName>
</protein>
<evidence type="ECO:0000256" key="1">
    <source>
        <dbReference type="ARBA" id="ARBA00001942"/>
    </source>
</evidence>
<proteinExistence type="inferred from homology"/>
<evidence type="ECO:0000256" key="2">
    <source>
        <dbReference type="ARBA" id="ARBA00001966"/>
    </source>
</evidence>
<dbReference type="Gene3D" id="3.40.50.740">
    <property type="match status" value="1"/>
</dbReference>
<dbReference type="InterPro" id="IPR027467">
    <property type="entry name" value="MopterinOxRdtase_cofactor_BS"/>
</dbReference>
<dbReference type="InterPro" id="IPR006963">
    <property type="entry name" value="Mopterin_OxRdtase_4Fe-4S_dom"/>
</dbReference>
<dbReference type="SUPFAM" id="SSF53706">
    <property type="entry name" value="Formate dehydrogenase/DMSO reductase, domains 1-3"/>
    <property type="match status" value="1"/>
</dbReference>
<dbReference type="SUPFAM" id="SSF50692">
    <property type="entry name" value="ADC-like"/>
    <property type="match status" value="1"/>
</dbReference>
<evidence type="ECO:0000256" key="4">
    <source>
        <dbReference type="ARBA" id="ARBA00022485"/>
    </source>
</evidence>
<keyword evidence="6" id="KW-0479">Metal-binding</keyword>
<keyword evidence="4" id="KW-0004">4Fe-4S</keyword>
<dbReference type="Gene3D" id="3.40.228.10">
    <property type="entry name" value="Dimethylsulfoxide Reductase, domain 2"/>
    <property type="match status" value="1"/>
</dbReference>
<evidence type="ECO:0000256" key="10">
    <source>
        <dbReference type="ARBA" id="ARBA00023014"/>
    </source>
</evidence>
<dbReference type="EMBL" id="LT670847">
    <property type="protein sequence ID" value="SHM05850.1"/>
    <property type="molecule type" value="Genomic_DNA"/>
</dbReference>
<dbReference type="InParanoid" id="A0A1M7FPH9"/>
<name>A0A1M7FPH9_9GAMM</name>
<evidence type="ECO:0000256" key="6">
    <source>
        <dbReference type="ARBA" id="ARBA00022723"/>
    </source>
</evidence>
<dbReference type="InterPro" id="IPR006311">
    <property type="entry name" value="TAT_signal"/>
</dbReference>
<dbReference type="GO" id="GO:0016491">
    <property type="term" value="F:oxidoreductase activity"/>
    <property type="evidence" value="ECO:0007669"/>
    <property type="project" value="UniProtKB-KW"/>
</dbReference>
<dbReference type="CDD" id="cd02780">
    <property type="entry name" value="MopB_CT_Tetrathionate_Arsenate-R"/>
    <property type="match status" value="1"/>
</dbReference>
<evidence type="ECO:0000256" key="8">
    <source>
        <dbReference type="ARBA" id="ARBA00023002"/>
    </source>
</evidence>
<dbReference type="PROSITE" id="PS51318">
    <property type="entry name" value="TAT"/>
    <property type="match status" value="1"/>
</dbReference>
<gene>
    <name evidence="12" type="ORF">SAMN05878437_1010</name>
</gene>
<dbReference type="Gene3D" id="2.40.40.20">
    <property type="match status" value="1"/>
</dbReference>
<dbReference type="PROSITE" id="PS51669">
    <property type="entry name" value="4FE4S_MOW_BIS_MGD"/>
    <property type="match status" value="1"/>
</dbReference>
<dbReference type="InterPro" id="IPR019546">
    <property type="entry name" value="TAT_signal_bac_arc"/>
</dbReference>
<dbReference type="Pfam" id="PF01568">
    <property type="entry name" value="Molydop_binding"/>
    <property type="match status" value="1"/>
</dbReference>
<dbReference type="InterPro" id="IPR006656">
    <property type="entry name" value="Mopterin_OxRdtase"/>
</dbReference>
<dbReference type="NCBIfam" id="TIGR01409">
    <property type="entry name" value="TAT_signal_seq"/>
    <property type="match status" value="1"/>
</dbReference>
<keyword evidence="13" id="KW-1185">Reference proteome</keyword>
<dbReference type="AlphaFoldDB" id="A0A1M7FPH9"/>
<dbReference type="PROSITE" id="PS00551">
    <property type="entry name" value="MOLYBDOPTERIN_PROK_1"/>
    <property type="match status" value="1"/>
</dbReference>
<comment type="cofactor">
    <cofactor evidence="1">
        <name>Mo-bis(molybdopterin guanine dinucleotide)</name>
        <dbReference type="ChEBI" id="CHEBI:60539"/>
    </cofactor>
</comment>
<accession>A0A1M7FPH9</accession>
<keyword evidence="9" id="KW-0408">Iron</keyword>
<dbReference type="RefSeq" id="WP_079551809.1">
    <property type="nucleotide sequence ID" value="NZ_LT670847.1"/>
</dbReference>
<keyword evidence="8" id="KW-0560">Oxidoreductase</keyword>
<dbReference type="CDD" id="cd02758">
    <property type="entry name" value="MopB_Tetrathionate-Ra"/>
    <property type="match status" value="1"/>
</dbReference>
<dbReference type="InterPro" id="IPR006657">
    <property type="entry name" value="MoPterin_dinucl-bd_dom"/>
</dbReference>
<dbReference type="InterPro" id="IPR050612">
    <property type="entry name" value="Prok_Mopterin_Oxidored"/>
</dbReference>
<keyword evidence="7" id="KW-0732">Signal</keyword>
<evidence type="ECO:0000256" key="5">
    <source>
        <dbReference type="ARBA" id="ARBA00022505"/>
    </source>
</evidence>
<reference evidence="12 13" key="1">
    <citation type="submission" date="2016-11" db="EMBL/GenBank/DDBJ databases">
        <authorList>
            <person name="Jaros S."/>
            <person name="Januszkiewicz K."/>
            <person name="Wedrychowicz H."/>
        </authorList>
    </citation>
    <scope>NUCLEOTIDE SEQUENCE [LARGE SCALE GENOMIC DNA]</scope>
    <source>
        <strain evidence="12 13">ACAM 12</strain>
    </source>
</reference>
<dbReference type="InterPro" id="IPR009010">
    <property type="entry name" value="Asp_de-COase-like_dom_sf"/>
</dbReference>
<sequence length="1040" mass="112543">MDNSRRRLLKGAAATGGAAAFAVGYSGPLVKMAKGVSGSAGEKPNHPIHGNSLAPEYSVDLESGELTLNPDQRTAFTVCYGCTTKCGVRVRVDNNSDEVLRTIGNPYHPLSSEPHLPMRTPVIEALKNVSAYQDQGLAGRSTACARGNAMIGQITSPHRVKHCLKRVGERGERRWERISFETLIEEICEGGDLFGEGQVDGLRAIHNHDEPVDAANPEYGPKANQLLLMEATDYGRSALLKRFGFNAFGTRNYGHHGSYCGLAFRMGSGALMDDMAKFAHVKPDYTRAKFALFIGTAPSQAGNPFKRQGRLLAEARSKGTLDYVVIDPGLNASASHSAGDRSRWVPIRPSSDTAFAMAMIQWLIAHEAYAADYLAMPSPEAVDAAGENGHTNATHLVIESKDHPRFGHFLRRSDMGELEGSIAAGSDADDVMVVDSNGALKPSRDVRKAELFVEREVVIPGSGETPDSTVRVKSSLTKLRETANEHSLEDYAEHCGIDPRMIKHIAERFAAYGRDAVVDTHGGMMSATGFYGAYGLMMLNLLAGSFNRQGGAALGGGKFNGTGKGPRYDLADFPGKRGPKGVFVSRTRFAYEDTAEYQRKVDAGKNPYPAKAPWRPLAPPILTEQLASALDGYPYPIKAVIGCMANPLYGQAGLYKTIIDKLKDPKHLGLYVAIDGFINETNRFADYIVPDSVMYEVWGFTGAWSGTLTKMTTACWPIIEPRQDKTADGEPISMESFFIATAKRLGLPGFGDDAIPGADGKLYPLHRAEDFFLRAAANIAHMDEPLPEINTSDALHSGIEPLLPHLTRTLPANERGRVAYLYARGGRFEDHSAALGEGKKLGHAWSRALCVYNPQVGTTINSQTGERLSGTPCFQAPRFADGTPMRDIYTEEEWPLLAFSYKSNVMNSYAIGLERLRMIKPYNPVLMHTEDAARVGVKHGDTVRIESPGGEVLALALVSNGVMKGALGIEHSFGHTELGASEHLIDGQPFAGNDWVGAGVNINDLGFADPTRKVAGTWLEGVSGASVRQGLPIRVSFVEG</sequence>
<evidence type="ECO:0000259" key="11">
    <source>
        <dbReference type="PROSITE" id="PS51669"/>
    </source>
</evidence>
<dbReference type="Gene3D" id="3.30.200.210">
    <property type="match status" value="1"/>
</dbReference>
<dbReference type="GO" id="GO:0043546">
    <property type="term" value="F:molybdopterin cofactor binding"/>
    <property type="evidence" value="ECO:0007669"/>
    <property type="project" value="InterPro"/>
</dbReference>
<dbReference type="PANTHER" id="PTHR43742">
    <property type="entry name" value="TRIMETHYLAMINE-N-OXIDE REDUCTASE"/>
    <property type="match status" value="1"/>
</dbReference>
<organism evidence="12 13">
    <name type="scientific">Vreelandella subglaciescola</name>
    <dbReference type="NCBI Taxonomy" id="29571"/>
    <lineage>
        <taxon>Bacteria</taxon>
        <taxon>Pseudomonadati</taxon>
        <taxon>Pseudomonadota</taxon>
        <taxon>Gammaproteobacteria</taxon>
        <taxon>Oceanospirillales</taxon>
        <taxon>Halomonadaceae</taxon>
        <taxon>Vreelandella</taxon>
    </lineage>
</organism>
<dbReference type="SMART" id="SM00926">
    <property type="entry name" value="Molybdop_Fe4S4"/>
    <property type="match status" value="1"/>
</dbReference>
<comment type="similarity">
    <text evidence="3">Belongs to the prokaryotic molybdopterin-containing oxidoreductase family.</text>
</comment>
<evidence type="ECO:0000313" key="13">
    <source>
        <dbReference type="Proteomes" id="UP000190911"/>
    </source>
</evidence>
<dbReference type="STRING" id="29571.SAMN05878437_1010"/>
<dbReference type="Pfam" id="PF00384">
    <property type="entry name" value="Molybdopterin"/>
    <property type="match status" value="1"/>
</dbReference>
<keyword evidence="5" id="KW-0500">Molybdenum</keyword>
<dbReference type="GO" id="GO:0051539">
    <property type="term" value="F:4 iron, 4 sulfur cluster binding"/>
    <property type="evidence" value="ECO:0007669"/>
    <property type="project" value="UniProtKB-KW"/>
</dbReference>
<evidence type="ECO:0000256" key="9">
    <source>
        <dbReference type="ARBA" id="ARBA00023004"/>
    </source>
</evidence>
<dbReference type="GO" id="GO:0046872">
    <property type="term" value="F:metal ion binding"/>
    <property type="evidence" value="ECO:0007669"/>
    <property type="project" value="UniProtKB-KW"/>
</dbReference>
<evidence type="ECO:0000256" key="3">
    <source>
        <dbReference type="ARBA" id="ARBA00010312"/>
    </source>
</evidence>
<comment type="cofactor">
    <cofactor evidence="2">
        <name>[4Fe-4S] cluster</name>
        <dbReference type="ChEBI" id="CHEBI:49883"/>
    </cofactor>
</comment>
<evidence type="ECO:0000313" key="12">
    <source>
        <dbReference type="EMBL" id="SHM05850.1"/>
    </source>
</evidence>
<evidence type="ECO:0000256" key="7">
    <source>
        <dbReference type="ARBA" id="ARBA00022729"/>
    </source>
</evidence>
<dbReference type="Proteomes" id="UP000190911">
    <property type="component" value="Chromosome I"/>
</dbReference>
<feature type="domain" description="4Fe-4S Mo/W bis-MGD-type" evidence="11">
    <location>
        <begin position="72"/>
        <end position="158"/>
    </location>
</feature>
<dbReference type="PANTHER" id="PTHR43742:SF9">
    <property type="entry name" value="TETRATHIONATE REDUCTASE SUBUNIT A"/>
    <property type="match status" value="1"/>
</dbReference>
<dbReference type="OrthoDB" id="9815647at2"/>
<dbReference type="InterPro" id="IPR041929">
    <property type="entry name" value="Tetrathionate-R_A_N"/>
</dbReference>
<keyword evidence="10" id="KW-0411">Iron-sulfur</keyword>